<evidence type="ECO:0000256" key="1">
    <source>
        <dbReference type="ARBA" id="ARBA00022884"/>
    </source>
</evidence>
<dbReference type="EMBL" id="OU015567">
    <property type="protein sequence ID" value="CAG5113563.1"/>
    <property type="molecule type" value="Genomic_DNA"/>
</dbReference>
<dbReference type="PANTHER" id="PTHR21245">
    <property type="entry name" value="HETEROGENEOUS NUCLEAR RIBONUCLEOPROTEIN"/>
    <property type="match status" value="1"/>
</dbReference>
<accession>A0ABN7TDB6</accession>
<evidence type="ECO:0000259" key="4">
    <source>
        <dbReference type="PROSITE" id="PS50102"/>
    </source>
</evidence>
<evidence type="ECO:0000256" key="3">
    <source>
        <dbReference type="SAM" id="MobiDB-lite"/>
    </source>
</evidence>
<dbReference type="SMART" id="SM00360">
    <property type="entry name" value="RRM"/>
    <property type="match status" value="1"/>
</dbReference>
<organism evidence="5 6">
    <name type="scientific">Oikopleura dioica</name>
    <name type="common">Tunicate</name>
    <dbReference type="NCBI Taxonomy" id="34765"/>
    <lineage>
        <taxon>Eukaryota</taxon>
        <taxon>Metazoa</taxon>
        <taxon>Chordata</taxon>
        <taxon>Tunicata</taxon>
        <taxon>Appendicularia</taxon>
        <taxon>Copelata</taxon>
        <taxon>Oikopleuridae</taxon>
        <taxon>Oikopleura</taxon>
    </lineage>
</organism>
<name>A0ABN7TDB6_OIKDI</name>
<reference evidence="5 6" key="1">
    <citation type="submission" date="2021-04" db="EMBL/GenBank/DDBJ databases">
        <authorList>
            <person name="Bliznina A."/>
        </authorList>
    </citation>
    <scope>NUCLEOTIDE SEQUENCE [LARGE SCALE GENOMIC DNA]</scope>
</reference>
<gene>
    <name evidence="5" type="ORF">OKIOD_LOCUS16422</name>
</gene>
<protein>
    <submittedName>
        <fullName evidence="5">Oidioi.mRNA.OKI2018_I69.chr2.g7657.t1.cds</fullName>
    </submittedName>
</protein>
<dbReference type="PROSITE" id="PS50102">
    <property type="entry name" value="RRM"/>
    <property type="match status" value="1"/>
</dbReference>
<feature type="domain" description="RRM" evidence="4">
    <location>
        <begin position="184"/>
        <end position="258"/>
    </location>
</feature>
<evidence type="ECO:0000256" key="2">
    <source>
        <dbReference type="PROSITE-ProRule" id="PRU00176"/>
    </source>
</evidence>
<dbReference type="InterPro" id="IPR035979">
    <property type="entry name" value="RBD_domain_sf"/>
</dbReference>
<sequence length="258" mass="28408">MDEIKQEEVKVEPEAIVGEVKEENGAAEANGVENGAENGSGEAKLSDDIAGYLDPELREKMEAILAYPNVVGQTIDKFAITRFKNLNAKHAKEALSELDRIAQSAPIEKISQFFANIIACHQQNQDLEQGGSDPIEWSYHAPDPEPIQELIAKTGYNLTITTGQRKFGGPPPESVFSGKKKNNGECFIGSLHRDAFEPEIWSLLEVVPEATVYEIRLMMGYDGKSRGFAFVSFVEDGAAQRCKALLDTKVCNCLYAHL</sequence>
<keyword evidence="6" id="KW-1185">Reference proteome</keyword>
<dbReference type="Gene3D" id="3.30.70.330">
    <property type="match status" value="1"/>
</dbReference>
<dbReference type="Proteomes" id="UP001158576">
    <property type="component" value="Chromosome 2"/>
</dbReference>
<dbReference type="InterPro" id="IPR000504">
    <property type="entry name" value="RRM_dom"/>
</dbReference>
<feature type="region of interest" description="Disordered" evidence="3">
    <location>
        <begin position="19"/>
        <end position="44"/>
    </location>
</feature>
<dbReference type="InterPro" id="IPR012677">
    <property type="entry name" value="Nucleotide-bd_a/b_plait_sf"/>
</dbReference>
<dbReference type="SUPFAM" id="SSF54928">
    <property type="entry name" value="RNA-binding domain, RBD"/>
    <property type="match status" value="1"/>
</dbReference>
<feature type="compositionally biased region" description="Low complexity" evidence="3">
    <location>
        <begin position="26"/>
        <end position="43"/>
    </location>
</feature>
<evidence type="ECO:0000313" key="5">
    <source>
        <dbReference type="EMBL" id="CAG5113563.1"/>
    </source>
</evidence>
<evidence type="ECO:0000313" key="6">
    <source>
        <dbReference type="Proteomes" id="UP001158576"/>
    </source>
</evidence>
<keyword evidence="1 2" id="KW-0694">RNA-binding</keyword>
<dbReference type="Pfam" id="PF00076">
    <property type="entry name" value="RRM_1"/>
    <property type="match status" value="1"/>
</dbReference>
<proteinExistence type="predicted"/>